<dbReference type="Pfam" id="PF09812">
    <property type="entry name" value="MRP-L28"/>
    <property type="match status" value="1"/>
</dbReference>
<feature type="coiled-coil region" evidence="9">
    <location>
        <begin position="130"/>
        <end position="164"/>
    </location>
</feature>
<dbReference type="EMBL" id="OW240916">
    <property type="protein sequence ID" value="CAH2295559.1"/>
    <property type="molecule type" value="Genomic_DNA"/>
</dbReference>
<feature type="region of interest" description="Disordered" evidence="10">
    <location>
        <begin position="175"/>
        <end position="194"/>
    </location>
</feature>
<evidence type="ECO:0000256" key="8">
    <source>
        <dbReference type="ARBA" id="ARBA00083752"/>
    </source>
</evidence>
<gene>
    <name evidence="11" type="ORF">PECUL_23A018969</name>
</gene>
<protein>
    <recommendedName>
        <fullName evidence="7">Large ribosomal subunit protein mL40</fullName>
    </recommendedName>
    <alternativeName>
        <fullName evidence="8">39S ribosomal protein L40, mitochondrial</fullName>
    </alternativeName>
</protein>
<keyword evidence="9" id="KW-0175">Coiled coil</keyword>
<evidence type="ECO:0000313" key="11">
    <source>
        <dbReference type="EMBL" id="CAH2295559.1"/>
    </source>
</evidence>
<evidence type="ECO:0000256" key="7">
    <source>
        <dbReference type="ARBA" id="ARBA00035192"/>
    </source>
</evidence>
<name>A0AAD1WAN8_PELCU</name>
<sequence length="205" mass="24088">MNPATCNTLLHVCRQSSRNCPPWVFRRESHWQTSLLTLRSTLPMRAEPRKKKKVDPKREQAVRERMKKKLKKLERIPPQLIPIEDFTRPAMLLDDTRGRVSPVVRRPPQLPVEEQERRALLMKKWALHKQQEHEAEIKSVESLLEAQREALQELRLESEELYNAAMRCDSELLPLEKRGPCHTPPIPQYSAPEGKYNDITKVYTQ</sequence>
<evidence type="ECO:0000256" key="1">
    <source>
        <dbReference type="ARBA" id="ARBA00004173"/>
    </source>
</evidence>
<dbReference type="PANTHER" id="PTHR13359">
    <property type="entry name" value="39S RIBOSOMAL PROTEIN L40, MITOCHONDRIAL"/>
    <property type="match status" value="1"/>
</dbReference>
<evidence type="ECO:0000256" key="9">
    <source>
        <dbReference type="SAM" id="Coils"/>
    </source>
</evidence>
<evidence type="ECO:0000256" key="6">
    <source>
        <dbReference type="ARBA" id="ARBA00023274"/>
    </source>
</evidence>
<keyword evidence="4" id="KW-0689">Ribosomal protein</keyword>
<evidence type="ECO:0000256" key="10">
    <source>
        <dbReference type="SAM" id="MobiDB-lite"/>
    </source>
</evidence>
<evidence type="ECO:0000256" key="2">
    <source>
        <dbReference type="ARBA" id="ARBA00009360"/>
    </source>
</evidence>
<dbReference type="Proteomes" id="UP001295444">
    <property type="component" value="Chromosome 05"/>
</dbReference>
<keyword evidence="3" id="KW-0809">Transit peptide</keyword>
<dbReference type="Gene3D" id="6.10.250.3440">
    <property type="match status" value="1"/>
</dbReference>
<evidence type="ECO:0000256" key="3">
    <source>
        <dbReference type="ARBA" id="ARBA00022946"/>
    </source>
</evidence>
<evidence type="ECO:0000256" key="4">
    <source>
        <dbReference type="ARBA" id="ARBA00022980"/>
    </source>
</evidence>
<evidence type="ECO:0000256" key="5">
    <source>
        <dbReference type="ARBA" id="ARBA00023128"/>
    </source>
</evidence>
<accession>A0AAD1WAN8</accession>
<comment type="similarity">
    <text evidence="2">Belongs to the mitochondrion-specific ribosomal protein mL40 family.</text>
</comment>
<dbReference type="InterPro" id="IPR019192">
    <property type="entry name" value="Ribosomal_mL40"/>
</dbReference>
<proteinExistence type="inferred from homology"/>
<keyword evidence="6" id="KW-0687">Ribonucleoprotein</keyword>
<reference evidence="11" key="1">
    <citation type="submission" date="2022-03" db="EMBL/GenBank/DDBJ databases">
        <authorList>
            <person name="Alioto T."/>
            <person name="Alioto T."/>
            <person name="Gomez Garrido J."/>
        </authorList>
    </citation>
    <scope>NUCLEOTIDE SEQUENCE</scope>
</reference>
<dbReference type="GO" id="GO:0005762">
    <property type="term" value="C:mitochondrial large ribosomal subunit"/>
    <property type="evidence" value="ECO:0007669"/>
    <property type="project" value="InterPro"/>
</dbReference>
<dbReference type="FunFam" id="6.10.250.3440:FF:000001">
    <property type="entry name" value="Mitochondrial ribosomal protein L40"/>
    <property type="match status" value="1"/>
</dbReference>
<dbReference type="InterPro" id="IPR039145">
    <property type="entry name" value="Ribosomal_mL40_metazoa/plant"/>
</dbReference>
<comment type="subcellular location">
    <subcellularLocation>
        <location evidence="1">Mitochondrion</location>
    </subcellularLocation>
</comment>
<keyword evidence="12" id="KW-1185">Reference proteome</keyword>
<organism evidence="11 12">
    <name type="scientific">Pelobates cultripes</name>
    <name type="common">Western spadefoot toad</name>
    <dbReference type="NCBI Taxonomy" id="61616"/>
    <lineage>
        <taxon>Eukaryota</taxon>
        <taxon>Metazoa</taxon>
        <taxon>Chordata</taxon>
        <taxon>Craniata</taxon>
        <taxon>Vertebrata</taxon>
        <taxon>Euteleostomi</taxon>
        <taxon>Amphibia</taxon>
        <taxon>Batrachia</taxon>
        <taxon>Anura</taxon>
        <taxon>Pelobatoidea</taxon>
        <taxon>Pelobatidae</taxon>
        <taxon>Pelobates</taxon>
    </lineage>
</organism>
<keyword evidence="5" id="KW-0496">Mitochondrion</keyword>
<evidence type="ECO:0000313" key="12">
    <source>
        <dbReference type="Proteomes" id="UP001295444"/>
    </source>
</evidence>
<dbReference type="PANTHER" id="PTHR13359:SF2">
    <property type="entry name" value="LARGE RIBOSOMAL SUBUNIT PROTEIN ML40"/>
    <property type="match status" value="1"/>
</dbReference>
<dbReference type="AlphaFoldDB" id="A0AAD1WAN8"/>